<sequence>MARCYSVPVPNCHPSNPRKPQARPLPRLWLISDARNDAGLERALARLPRGSGFIYRHYHLGEADRRARFTRLARTARAHGHTVILAGNVAKARQWGADGAYGRARLLAPGAQSLRLVTVHSLTELRAAHAARADAVLLSPVFATRSHPGGQVLGPVRFRAIAARAQVPVIALGGMNAHRARARGIARWAAIDGLSGDSRHPPTASFPLCS</sequence>
<dbReference type="InterPro" id="IPR013785">
    <property type="entry name" value="Aldolase_TIM"/>
</dbReference>
<dbReference type="Proteomes" id="UP000677126">
    <property type="component" value="Chromosome"/>
</dbReference>
<dbReference type="SUPFAM" id="SSF51391">
    <property type="entry name" value="Thiamin phosphate synthase"/>
    <property type="match status" value="1"/>
</dbReference>
<evidence type="ECO:0000313" key="3">
    <source>
        <dbReference type="Proteomes" id="UP000677126"/>
    </source>
</evidence>
<gene>
    <name evidence="2" type="ORF">HT578_15925</name>
</gene>
<dbReference type="InterPro" id="IPR022998">
    <property type="entry name" value="ThiamineP_synth_TenI"/>
</dbReference>
<name>A0ABX8E9U9_9SPHN</name>
<accession>A0ABX8E9U9</accession>
<dbReference type="Gene3D" id="3.20.20.70">
    <property type="entry name" value="Aldolase class I"/>
    <property type="match status" value="1"/>
</dbReference>
<proteinExistence type="predicted"/>
<evidence type="ECO:0000313" key="2">
    <source>
        <dbReference type="EMBL" id="QVM84980.1"/>
    </source>
</evidence>
<dbReference type="RefSeq" id="WP_213500680.1">
    <property type="nucleotide sequence ID" value="NZ_CP054856.1"/>
</dbReference>
<organism evidence="2 3">
    <name type="scientific">Novosphingobium decolorationis</name>
    <dbReference type="NCBI Taxonomy" id="2698673"/>
    <lineage>
        <taxon>Bacteria</taxon>
        <taxon>Pseudomonadati</taxon>
        <taxon>Pseudomonadota</taxon>
        <taxon>Alphaproteobacteria</taxon>
        <taxon>Sphingomonadales</taxon>
        <taxon>Sphingomonadaceae</taxon>
        <taxon>Novosphingobium</taxon>
    </lineage>
</organism>
<dbReference type="EMBL" id="CP054856">
    <property type="protein sequence ID" value="QVM84980.1"/>
    <property type="molecule type" value="Genomic_DNA"/>
</dbReference>
<dbReference type="CDD" id="cd00564">
    <property type="entry name" value="TMP_TenI"/>
    <property type="match status" value="1"/>
</dbReference>
<dbReference type="Pfam" id="PF02581">
    <property type="entry name" value="TMP-TENI"/>
    <property type="match status" value="1"/>
</dbReference>
<dbReference type="InterPro" id="IPR036206">
    <property type="entry name" value="ThiamineP_synth_sf"/>
</dbReference>
<keyword evidence="3" id="KW-1185">Reference proteome</keyword>
<evidence type="ECO:0000259" key="1">
    <source>
        <dbReference type="Pfam" id="PF02581"/>
    </source>
</evidence>
<reference evidence="2 3" key="1">
    <citation type="journal article" date="2021" name="Int. J. Syst. Evol. Microbiol.">
        <title>Novosphingobium decolorationis sp. nov., an aniline blue-decolourizing bacterium isolated from East Pacific sediment.</title>
        <authorList>
            <person name="Chen X."/>
            <person name="Dong B."/>
            <person name="Chen T."/>
            <person name="Ren N."/>
            <person name="Wang J."/>
            <person name="Xu Y."/>
            <person name="Yang J."/>
            <person name="Zhu S."/>
            <person name="Chen J."/>
        </authorList>
    </citation>
    <scope>NUCLEOTIDE SEQUENCE [LARGE SCALE GENOMIC DNA]</scope>
    <source>
        <strain evidence="2 3">502str22</strain>
    </source>
</reference>
<protein>
    <submittedName>
        <fullName evidence="2">Thiamine phosphate synthase</fullName>
    </submittedName>
</protein>
<feature type="domain" description="Thiamine phosphate synthase/TenI" evidence="1">
    <location>
        <begin position="31"/>
        <end position="191"/>
    </location>
</feature>